<evidence type="ECO:0000313" key="3">
    <source>
        <dbReference type="Proteomes" id="UP000237755"/>
    </source>
</evidence>
<protein>
    <recommendedName>
        <fullName evidence="1">DUF6998 domain-containing protein</fullName>
    </recommendedName>
</protein>
<comment type="caution">
    <text evidence="2">The sequence shown here is derived from an EMBL/GenBank/DDBJ whole genome shotgun (WGS) entry which is preliminary data.</text>
</comment>
<evidence type="ECO:0000259" key="1">
    <source>
        <dbReference type="Pfam" id="PF22522"/>
    </source>
</evidence>
<dbReference type="Proteomes" id="UP000237755">
    <property type="component" value="Unassembled WGS sequence"/>
</dbReference>
<sequence>MDLGSQSTRELLRLYSGVLGELAERSVIRTLNAPAGDLAETLVATAYTGALAPNSEKSWDVSTGDGRLLQVKSRVVKASAIRKPIQFSVFRSWTFDAAVFVVFAAESYDVLAGIEVPAASVEAKALATGWVGGSRLTVSLAVLRALPGAVDRTFELQRAYERIDVAGATG</sequence>
<gene>
    <name evidence="2" type="ORF">GY24_05290</name>
</gene>
<feature type="domain" description="DUF6998" evidence="1">
    <location>
        <begin position="36"/>
        <end position="90"/>
    </location>
</feature>
<accession>A0ABX5AXG4</accession>
<name>A0ABX5AXG4_9MICO</name>
<keyword evidence="3" id="KW-1185">Reference proteome</keyword>
<dbReference type="Pfam" id="PF22522">
    <property type="entry name" value="DUF6998"/>
    <property type="match status" value="1"/>
</dbReference>
<reference evidence="2 3" key="1">
    <citation type="journal article" date="2008" name="Int. J. Syst. Evol. Microbiol.">
        <title>Leifsonia pindariensis sp. nov., isolated from the Pindari glacier of the Indian Himalayas, and emended description of the genus Leifsonia.</title>
        <authorList>
            <person name="Reddy G.S."/>
            <person name="Prabagaran S.R."/>
            <person name="Shivaji S."/>
        </authorList>
    </citation>
    <scope>NUCLEOTIDE SEQUENCE [LARGE SCALE GENOMIC DNA]</scope>
    <source>
        <strain evidence="2 3">PON 10</strain>
    </source>
</reference>
<evidence type="ECO:0000313" key="2">
    <source>
        <dbReference type="EMBL" id="PPL19618.1"/>
    </source>
</evidence>
<organism evidence="2 3">
    <name type="scientific">Microterricola pindariensis</name>
    <dbReference type="NCBI Taxonomy" id="478010"/>
    <lineage>
        <taxon>Bacteria</taxon>
        <taxon>Bacillati</taxon>
        <taxon>Actinomycetota</taxon>
        <taxon>Actinomycetes</taxon>
        <taxon>Micrococcales</taxon>
        <taxon>Microbacteriaceae</taxon>
        <taxon>Microterricola</taxon>
    </lineage>
</organism>
<dbReference type="EMBL" id="MPZN01000011">
    <property type="protein sequence ID" value="PPL19618.1"/>
    <property type="molecule type" value="Genomic_DNA"/>
</dbReference>
<proteinExistence type="predicted"/>
<dbReference type="InterPro" id="IPR054267">
    <property type="entry name" value="DUF6998"/>
</dbReference>